<evidence type="ECO:0000313" key="6">
    <source>
        <dbReference type="EMBL" id="CAD8095408.1"/>
    </source>
</evidence>
<dbReference type="Pfam" id="PF00400">
    <property type="entry name" value="WD40"/>
    <property type="match status" value="3"/>
</dbReference>
<proteinExistence type="predicted"/>
<evidence type="ECO:0000313" key="7">
    <source>
        <dbReference type="Proteomes" id="UP000688137"/>
    </source>
</evidence>
<dbReference type="SMART" id="SM00320">
    <property type="entry name" value="WD40"/>
    <property type="match status" value="12"/>
</dbReference>
<dbReference type="PANTHER" id="PTHR44129">
    <property type="entry name" value="WD REPEAT-CONTAINING PROTEIN POP1"/>
    <property type="match status" value="1"/>
</dbReference>
<feature type="repeat" description="WD" evidence="3">
    <location>
        <begin position="2544"/>
        <end position="2585"/>
    </location>
</feature>
<feature type="repeat" description="WD" evidence="3">
    <location>
        <begin position="2587"/>
        <end position="2629"/>
    </location>
</feature>
<feature type="repeat" description="WD" evidence="3">
    <location>
        <begin position="2935"/>
        <end position="2970"/>
    </location>
</feature>
<dbReference type="PROSITE" id="PS50082">
    <property type="entry name" value="WD_REPEATS_2"/>
    <property type="match status" value="5"/>
</dbReference>
<dbReference type="InterPro" id="IPR050349">
    <property type="entry name" value="WD_LIS1/nudF_dynein_reg"/>
</dbReference>
<protein>
    <recommendedName>
        <fullName evidence="8">NACHT domain-containing protein</fullName>
    </recommendedName>
</protein>
<sequence length="3198" mass="376785">MQKQRFYEQSLRGGGSAFSSSNNTQGIPQNIQIEAQLHSILLNGLLVNLNKRLEQIEHVKEIMSTEEGKSVLCRNIAWFQELEQLFCYFQFQIDLVKRHKQIIERTLQNFLELASTTIQWDRLIALKILKICNSFSRLIFVYYSHSNDRSQQQQIEKWTQLTGNIINQINLDGEASLFYNGLIYELTLIQACIEYIPTQEEQQERNSSAFAILKELVNSAVSLKPSPDLASSISKGALYLYQQFQKKKSMEQFQNCLFLEQLKWNILMSIKAGVMFNEIEDKISDNYTNIIKQGSDWAIQYSWIKMASELMACKPQITKIKFQSLQQGSNQIMTWEQAQSDNLINVIHKDFEIAEIIAKGSTSNIGIKLQSIQRQYQNLQNFFMNGNQIIPQFIGYYSIESAKDTLNLDNESNQDYFKMIQSLRQIPFDKISNNFNEFLNKFSAFLISYYQIESKTMNFSDFQYYLILSQEQCQTLLNDVIKFQISREYINNIIEIISPILIKSDDLNKQQTQIYSNCFQTFLYNYSKIQSKKQFDKKRDIYDKLINWLKQINLVQEQSNNYQKQFGKKMPEDCLAFSKIQEKPFQIQLNYLINSIKFCQQWNEQIMLLASMFTSQNIMINQQIIITKQTQETEMKTVLENLNEEFIKRQNSNFEYLHSIYSILQMQYEQFFELKSLLFDKFSLEEFEKIQKKQKIEFIINPKFDFNLYFQYQINQYLQLTQLLDTENGILSNYIKEYQNGKNGQIFNYFCSIFNYTLLSINQILNFKFDSIKKMEMLIEYVNRKDNKTQYNFKSNQIKLQTQIDFLIASKEKIEQLNNVEFVEKVKEFEISVQAIQQELLIINNSDYRTTLVNELNKFNEFLIHARTRQKNQLDSTIQALKKCTSDFIDKIVNLFQNLKQSWKQELITEMSESIDERKPNQAKLLELTNNFKSQIMQVQQSIEFSEIDTLQNLVDLMKFTDQNDVIHLQCEDQISKLLQKFQLFIQNLKSLNYETFSKSYADQLYFINQNPKELDRFLKDELNFIFSPVQNQIQSNLKQCKQSITASILEYIQGNSWRVKEGFLFQCIQLENQLQEQNKQSIQKILILIAAKETNLKILVTLKNKQIVQQMYQGFSKHWPEIQNQIQQDLASQISKLEQLQFNISSAETDRKREQLHQEHKKLEEQIEQQILNVNQIGDALGITINFLREIKQDLNKIQQKLDQMLNKIDEVVQDIKQLIGKTPKQLLEIRMQSVLQQKIINDFNNVYVNLRTKELKENFKDEDDETTLFNDISQNKGEIDEFLQQPKDSLLIHGPAGSGKSVAAKKIEEYIWLQYQQLNLDEWSKDLEQIPIIPIFIQLASLKDPYQKAIEESLASSNYNFDWRQIQTFQTQVEEGKVAVVFILDSFDELTNNQINLIQNNKLKNWKQQLLNLSELTQGQQKIYSLNYPKIITTTRSEVFELNSTNYRQWFSSESVLDFTKYKELRILSFDDNQKQDYLKQYSYTQIKKTLLDYFEKYSLIQKRGRNLINEVEKIWNNIFEKLERFNHHQQQNDLYLSDKEINIIVSILKSELKLQNKQDQFAILERQLRHIQTPQFYNNNIIDFNLEQLLKTPFMMKIVIDVLPQINSQKQEIQQNYFINNYTLQMYEKYIKKKDIKDIKQFFEKISQEQYNEDQPDELNNQSFIPEQPEFLEDDQEINEPSRQYMDERIQQKQKVSQQQKVPSQQPVQYYQSQERSTYYEQSFQSKSQIPRNYSEEQYVYPQTMDVSNPRTPTPNVIYQNNYEQAKQSLPSTTISPQRVTTTYQRSPQIINQNNYEYVKQAIPLNASQQQRVEANYQRDPYVSRQNNYEQSKQTRPLNISSQDRVELNYQQSPQFANYEQAKQNRPLTVSSQQRVQQSQSYEISTPHYKTTSQVVQPQIPYQSNQSSFYIKLSKELKLKRNLQMKIKENLKEQGKQIFQKHQYFSQQDYDQYGDDKQILLKCYKSFKLTQYDFYEQFLENYIQNQMQKLSNIQQQKFNNNFINEVNEYSRLLVSYLMQYQLTAMETQKVSNLSGVYRDQKIKQHSIDPRYQELFNQNSEDIILIKKCLPLKLTGTILSFEHKSIQEFIYAKFIINNLFGINQIINQFKEMKVDVFFKNTSKKLKTIEFITTCIQIYQNNQLQVLDSQDQARSIFTYQFNQAFQYQYQDYPDCFYFTQDLLTYINFSPLNYVIMANQFYMGTIRFIIEYIQNNQDLKQVLHFLVLTSGISQQFLNISSNSLQLLTYMQELFYEKKFCGIQIKDVKLLGFKCIGCDFSGSKFENVTLMGTNLNYCKIAGVEWKDIISQDLPTLSFNIGPILKASFSFDGSYIASLSLNKQLVIYQITAGQIIKNIELQKEVFDFCWSNTKSMLVYFQDDIINIMSFYEDLQQNKANTIQKNLNEVKQQHIQFKPKLDDIINLIKFSNQDSYLSIGCQKGKIIIFQFINKQFTQFREITAKSRITAFDFSPDEDNLIACDQNSIYIFKIQEEKPQPKLIRTLPQGYQVTSIVFSPDGQLFAYATTNEVIIVYSLVKKKDQAKLIGHSKAVRCICFSSEGNILVSGGDDKSVRIWDYMKGTQIGENLHGHLDSVNSVEFSKPDGMIILSSGKDGLIKQWHHSDNYRVSEYFPGHDGSILFMVISEDSQRIITKGKDKKIIQWNIKTASIVNQIISLQSCQECQINKLCSACQLSPITIVNDDQFIITGGFGHSISIYDSYTGKQINHTISYLKPKGEVILLAQSQQNHLICSGTQNGEIKIWDSLNGKQFSKKINLNYQILNMFFDQEYNLVVLNQCGKYTKIKLGSNDTNAQSFCYEVIDETSEMKQINQLIFEEIFDQQIDTIQQNSQQQKVNNKVACLALTSDYSYLAIASKDSNVYILETKDLSKIFQTYSYQGVITSMYFNKNGLILILSFEDFSIKVWDISKSMHGLKSSCHQALINCLGLSSDNKFIVSTSQDKCIKIWKMQNLKDDGIFSEDINGLKKKLQQQKQYLQDTFENFNFISLNQECRQLMSNTDNINYIEQARLEQLNLFQRAEDKYHNLSELRRVDMSATLRAQKTLKDEITKEGEQIDILLQQSDQMVQIFNTQMIELSNSCFEIAKSLQEKFLMKQKQLREFQEKRIIENELRKQEKQYVSEIKVTSQNQITFSEILCINKTSQNSKFIGTVFENSNIKNKTNHDLFKLWQQTQEKDNKH</sequence>
<gene>
    <name evidence="6" type="ORF">PPRIM_AZ9-3.1.T0980157</name>
</gene>
<dbReference type="InterPro" id="IPR019775">
    <property type="entry name" value="WD40_repeat_CS"/>
</dbReference>
<feature type="region of interest" description="Disordered" evidence="5">
    <location>
        <begin position="1867"/>
        <end position="1886"/>
    </location>
</feature>
<dbReference type="Proteomes" id="UP000688137">
    <property type="component" value="Unassembled WGS sequence"/>
</dbReference>
<feature type="coiled-coil region" evidence="4">
    <location>
        <begin position="1147"/>
        <end position="1223"/>
    </location>
</feature>
<organism evidence="6 7">
    <name type="scientific">Paramecium primaurelia</name>
    <dbReference type="NCBI Taxonomy" id="5886"/>
    <lineage>
        <taxon>Eukaryota</taxon>
        <taxon>Sar</taxon>
        <taxon>Alveolata</taxon>
        <taxon>Ciliophora</taxon>
        <taxon>Intramacronucleata</taxon>
        <taxon>Oligohymenophorea</taxon>
        <taxon>Peniculida</taxon>
        <taxon>Parameciidae</taxon>
        <taxon>Paramecium</taxon>
    </lineage>
</organism>
<comment type="caution">
    <text evidence="6">The sequence shown here is derived from an EMBL/GenBank/DDBJ whole genome shotgun (WGS) entry which is preliminary data.</text>
</comment>
<feature type="repeat" description="WD" evidence="3">
    <location>
        <begin position="2631"/>
        <end position="2672"/>
    </location>
</feature>
<feature type="region of interest" description="Disordered" evidence="5">
    <location>
        <begin position="1689"/>
        <end position="1717"/>
    </location>
</feature>
<keyword evidence="4" id="KW-0175">Coiled coil</keyword>
<evidence type="ECO:0000256" key="4">
    <source>
        <dbReference type="SAM" id="Coils"/>
    </source>
</evidence>
<accession>A0A8S1NS74</accession>
<evidence type="ECO:0000256" key="3">
    <source>
        <dbReference type="PROSITE-ProRule" id="PRU00221"/>
    </source>
</evidence>
<evidence type="ECO:0000256" key="1">
    <source>
        <dbReference type="ARBA" id="ARBA00022574"/>
    </source>
</evidence>
<keyword evidence="1 3" id="KW-0853">WD repeat</keyword>
<keyword evidence="7" id="KW-1185">Reference proteome</keyword>
<keyword evidence="2" id="KW-0677">Repeat</keyword>
<dbReference type="InterPro" id="IPR001680">
    <property type="entry name" value="WD40_rpt"/>
</dbReference>
<evidence type="ECO:0008006" key="8">
    <source>
        <dbReference type="Google" id="ProtNLM"/>
    </source>
</evidence>
<reference evidence="6" key="1">
    <citation type="submission" date="2021-01" db="EMBL/GenBank/DDBJ databases">
        <authorList>
            <consortium name="Genoscope - CEA"/>
            <person name="William W."/>
        </authorList>
    </citation>
    <scope>NUCLEOTIDE SEQUENCE</scope>
</reference>
<evidence type="ECO:0000256" key="2">
    <source>
        <dbReference type="ARBA" id="ARBA00022737"/>
    </source>
</evidence>
<feature type="compositionally biased region" description="Low complexity" evidence="5">
    <location>
        <begin position="1873"/>
        <end position="1884"/>
    </location>
</feature>
<feature type="compositionally biased region" description="Low complexity" evidence="5">
    <location>
        <begin position="1696"/>
        <end position="1717"/>
    </location>
</feature>
<name>A0A8S1NS74_PARPR</name>
<dbReference type="PROSITE" id="PS50294">
    <property type="entry name" value="WD_REPEATS_REGION"/>
    <property type="match status" value="3"/>
</dbReference>
<dbReference type="CDD" id="cd00200">
    <property type="entry name" value="WD40"/>
    <property type="match status" value="1"/>
</dbReference>
<feature type="region of interest" description="Disordered" evidence="5">
    <location>
        <begin position="1"/>
        <end position="22"/>
    </location>
</feature>
<dbReference type="OMA" id="QYQLTAM"/>
<dbReference type="EMBL" id="CAJJDM010000101">
    <property type="protein sequence ID" value="CAD8095408.1"/>
    <property type="molecule type" value="Genomic_DNA"/>
</dbReference>
<dbReference type="PROSITE" id="PS00678">
    <property type="entry name" value="WD_REPEATS_1"/>
    <property type="match status" value="1"/>
</dbReference>
<feature type="repeat" description="WD" evidence="3">
    <location>
        <begin position="2893"/>
        <end position="2927"/>
    </location>
</feature>
<evidence type="ECO:0000256" key="5">
    <source>
        <dbReference type="SAM" id="MobiDB-lite"/>
    </source>
</evidence>